<evidence type="ECO:0000313" key="3">
    <source>
        <dbReference type="Proteomes" id="UP000250174"/>
    </source>
</evidence>
<proteinExistence type="predicted"/>
<dbReference type="AlphaFoldDB" id="A0AAX1Q9B1"/>
<dbReference type="InterPro" id="IPR037883">
    <property type="entry name" value="Knr4/Smi1-like_sf"/>
</dbReference>
<dbReference type="SUPFAM" id="SSF160631">
    <property type="entry name" value="SMI1/KNR4-like"/>
    <property type="match status" value="1"/>
</dbReference>
<dbReference type="Pfam" id="PF09346">
    <property type="entry name" value="SMI1_KNR4"/>
    <property type="match status" value="1"/>
</dbReference>
<evidence type="ECO:0000313" key="2">
    <source>
        <dbReference type="EMBL" id="RAS76919.1"/>
    </source>
</evidence>
<gene>
    <name evidence="2" type="ORF">A3864_12375</name>
</gene>
<comment type="caution">
    <text evidence="2">The sequence shown here is derived from an EMBL/GenBank/DDBJ whole genome shotgun (WGS) entry which is preliminary data.</text>
</comment>
<feature type="domain" description="Knr4/Smi1-like" evidence="1">
    <location>
        <begin position="29"/>
        <end position="137"/>
    </location>
</feature>
<accession>A0AAX1Q9B1</accession>
<protein>
    <submittedName>
        <fullName evidence="2">1,3-beta-glucan synthase regulator</fullName>
    </submittedName>
</protein>
<evidence type="ECO:0000259" key="1">
    <source>
        <dbReference type="Pfam" id="PF09346"/>
    </source>
</evidence>
<dbReference type="EMBL" id="LVYK01000025">
    <property type="protein sequence ID" value="RAS76919.1"/>
    <property type="molecule type" value="Genomic_DNA"/>
</dbReference>
<sequence>MDVLPLTLHGVLQEDLYKRRNKSKVKTALANLDVEVPSSFSEFYNTYEGPFWEEHVPYELLDMVEEEGNIQFYTDILRKEHKFPKNYLVLSELSVNTVLILDTLTDKVYCMSFEGEDEQLLNGELKASWSTFYAFLEDYFGC</sequence>
<dbReference type="Gene3D" id="3.40.1580.10">
    <property type="entry name" value="SMI1/KNR4-like"/>
    <property type="match status" value="1"/>
</dbReference>
<dbReference type="RefSeq" id="WP_111923952.1">
    <property type="nucleotide sequence ID" value="NZ_LVYK01000025.1"/>
</dbReference>
<organism evidence="2 3">
    <name type="scientific">Priestia endophytica</name>
    <dbReference type="NCBI Taxonomy" id="135735"/>
    <lineage>
        <taxon>Bacteria</taxon>
        <taxon>Bacillati</taxon>
        <taxon>Bacillota</taxon>
        <taxon>Bacilli</taxon>
        <taxon>Bacillales</taxon>
        <taxon>Bacillaceae</taxon>
        <taxon>Priestia</taxon>
    </lineage>
</organism>
<name>A0AAX1Q9B1_9BACI</name>
<dbReference type="Proteomes" id="UP000250174">
    <property type="component" value="Unassembled WGS sequence"/>
</dbReference>
<dbReference type="InterPro" id="IPR018958">
    <property type="entry name" value="Knr4/Smi1-like_dom"/>
</dbReference>
<reference evidence="2 3" key="1">
    <citation type="submission" date="2016-03" db="EMBL/GenBank/DDBJ databases">
        <title>Comparison of Bacillus endophyticus and B. anthracis characteristics using whole genome sequence analysis and microbiological techniques.</title>
        <authorList>
            <person name="Lekota K.E."/>
            <person name="Mafofo J."/>
            <person name="Rees J."/>
            <person name="Muchadeyi F.C."/>
            <person name="Madoroba E."/>
            <person name="Van Heerden H."/>
        </authorList>
    </citation>
    <scope>NUCLEOTIDE SEQUENCE [LARGE SCALE GENOMIC DNA]</scope>
    <source>
        <strain evidence="2 3">3631_10C</strain>
    </source>
</reference>